<accession>A0ABN5I7I4</accession>
<evidence type="ECO:0000313" key="4">
    <source>
        <dbReference type="Proteomes" id="UP000238413"/>
    </source>
</evidence>
<feature type="compositionally biased region" description="Basic and acidic residues" evidence="1">
    <location>
        <begin position="89"/>
        <end position="102"/>
    </location>
</feature>
<feature type="region of interest" description="Disordered" evidence="1">
    <location>
        <begin position="39"/>
        <end position="102"/>
    </location>
</feature>
<keyword evidence="2" id="KW-0472">Membrane</keyword>
<name>A0ABN5I7I4_9ACTN</name>
<sequence>MGTIVISGTVVLVVLGFGNHIWWLAAVGVLFMYLQYGRDSSSASSSSGGSASGSSSSGGSAPASGPATYRAYRDRRDRQAKWERRYRRERPLESRRQGREQS</sequence>
<proteinExistence type="predicted"/>
<gene>
    <name evidence="3" type="ORF">C4B68_29175</name>
</gene>
<feature type="compositionally biased region" description="Low complexity" evidence="1">
    <location>
        <begin position="40"/>
        <end position="70"/>
    </location>
</feature>
<dbReference type="EMBL" id="CP026652">
    <property type="protein sequence ID" value="AVH59140.1"/>
    <property type="molecule type" value="Genomic_DNA"/>
</dbReference>
<evidence type="ECO:0000256" key="1">
    <source>
        <dbReference type="SAM" id="MobiDB-lite"/>
    </source>
</evidence>
<keyword evidence="4" id="KW-1185">Reference proteome</keyword>
<reference evidence="3 4" key="1">
    <citation type="submission" date="2018-02" db="EMBL/GenBank/DDBJ databases">
        <title>Complete genome sequence of Streptomyces dengpaensis, the producer of angucyclines.</title>
        <authorList>
            <person name="Yumei L."/>
        </authorList>
    </citation>
    <scope>NUCLEOTIDE SEQUENCE [LARGE SCALE GENOMIC DNA]</scope>
    <source>
        <strain evidence="3 4">XZHG99</strain>
    </source>
</reference>
<keyword evidence="2" id="KW-1133">Transmembrane helix</keyword>
<feature type="compositionally biased region" description="Basic and acidic residues" evidence="1">
    <location>
        <begin position="71"/>
        <end position="83"/>
    </location>
</feature>
<keyword evidence="2" id="KW-0812">Transmembrane</keyword>
<feature type="transmembrane region" description="Helical" evidence="2">
    <location>
        <begin position="6"/>
        <end position="34"/>
    </location>
</feature>
<organism evidence="3 4">
    <name type="scientific">Streptomyces dengpaensis</name>
    <dbReference type="NCBI Taxonomy" id="2049881"/>
    <lineage>
        <taxon>Bacteria</taxon>
        <taxon>Bacillati</taxon>
        <taxon>Actinomycetota</taxon>
        <taxon>Actinomycetes</taxon>
        <taxon>Kitasatosporales</taxon>
        <taxon>Streptomycetaceae</taxon>
        <taxon>Streptomyces</taxon>
    </lineage>
</organism>
<dbReference type="RefSeq" id="WP_099500883.1">
    <property type="nucleotide sequence ID" value="NZ_CP026652.1"/>
</dbReference>
<protein>
    <submittedName>
        <fullName evidence="3">Uncharacterized protein</fullName>
    </submittedName>
</protein>
<evidence type="ECO:0000313" key="3">
    <source>
        <dbReference type="EMBL" id="AVH59140.1"/>
    </source>
</evidence>
<evidence type="ECO:0000256" key="2">
    <source>
        <dbReference type="SAM" id="Phobius"/>
    </source>
</evidence>
<dbReference type="Proteomes" id="UP000238413">
    <property type="component" value="Chromosome"/>
</dbReference>